<feature type="compositionally biased region" description="Low complexity" evidence="2">
    <location>
        <begin position="131"/>
        <end position="148"/>
    </location>
</feature>
<name>A0A6J3LMY2_9HYME</name>
<feature type="compositionally biased region" description="Basic and acidic residues" evidence="2">
    <location>
        <begin position="710"/>
        <end position="722"/>
    </location>
</feature>
<dbReference type="PANTHER" id="PTHR12329:SF5">
    <property type="entry name" value="STARVIN, ISOFORM E"/>
    <property type="match status" value="1"/>
</dbReference>
<feature type="compositionally biased region" description="Basic and acidic residues" evidence="2">
    <location>
        <begin position="285"/>
        <end position="301"/>
    </location>
</feature>
<feature type="compositionally biased region" description="Low complexity" evidence="2">
    <location>
        <begin position="247"/>
        <end position="275"/>
    </location>
</feature>
<feature type="compositionally biased region" description="Basic and acidic residues" evidence="2">
    <location>
        <begin position="108"/>
        <end position="119"/>
    </location>
</feature>
<feature type="domain" description="BAG" evidence="3">
    <location>
        <begin position="432"/>
        <end position="510"/>
    </location>
</feature>
<organism evidence="4 5">
    <name type="scientific">Bombus vosnesenskii</name>
    <dbReference type="NCBI Taxonomy" id="207650"/>
    <lineage>
        <taxon>Eukaryota</taxon>
        <taxon>Metazoa</taxon>
        <taxon>Ecdysozoa</taxon>
        <taxon>Arthropoda</taxon>
        <taxon>Hexapoda</taxon>
        <taxon>Insecta</taxon>
        <taxon>Pterygota</taxon>
        <taxon>Neoptera</taxon>
        <taxon>Endopterygota</taxon>
        <taxon>Hymenoptera</taxon>
        <taxon>Apocrita</taxon>
        <taxon>Aculeata</taxon>
        <taxon>Apoidea</taxon>
        <taxon>Anthophila</taxon>
        <taxon>Apidae</taxon>
        <taxon>Bombus</taxon>
        <taxon>Pyrobombus</taxon>
    </lineage>
</organism>
<feature type="compositionally biased region" description="Polar residues" evidence="2">
    <location>
        <begin position="585"/>
        <end position="603"/>
    </location>
</feature>
<dbReference type="GO" id="GO:0050821">
    <property type="term" value="P:protein stabilization"/>
    <property type="evidence" value="ECO:0007669"/>
    <property type="project" value="TreeGrafter"/>
</dbReference>
<evidence type="ECO:0000256" key="2">
    <source>
        <dbReference type="SAM" id="MobiDB-lite"/>
    </source>
</evidence>
<dbReference type="InterPro" id="IPR036533">
    <property type="entry name" value="BAG_dom_sf"/>
</dbReference>
<dbReference type="GO" id="GO:0005634">
    <property type="term" value="C:nucleus"/>
    <property type="evidence" value="ECO:0007669"/>
    <property type="project" value="TreeGrafter"/>
</dbReference>
<protein>
    <submittedName>
        <fullName evidence="5">BAG domain-containing protein Samui-like isoform X1</fullName>
    </submittedName>
</protein>
<dbReference type="SUPFAM" id="SSF63491">
    <property type="entry name" value="BAG domain"/>
    <property type="match status" value="1"/>
</dbReference>
<keyword evidence="4" id="KW-1185">Reference proteome</keyword>
<dbReference type="Gene3D" id="1.20.58.120">
    <property type="entry name" value="BAG domain"/>
    <property type="match status" value="1"/>
</dbReference>
<dbReference type="PROSITE" id="PS51035">
    <property type="entry name" value="BAG"/>
    <property type="match status" value="1"/>
</dbReference>
<dbReference type="GO" id="GO:0000774">
    <property type="term" value="F:adenyl-nucleotide exchange factor activity"/>
    <property type="evidence" value="ECO:0007669"/>
    <property type="project" value="TreeGrafter"/>
</dbReference>
<dbReference type="CTD" id="39518"/>
<dbReference type="GeneID" id="117243446"/>
<evidence type="ECO:0000259" key="3">
    <source>
        <dbReference type="PROSITE" id="PS51035"/>
    </source>
</evidence>
<feature type="compositionally biased region" description="Basic and acidic residues" evidence="2">
    <location>
        <begin position="567"/>
        <end position="584"/>
    </location>
</feature>
<feature type="compositionally biased region" description="Low complexity" evidence="2">
    <location>
        <begin position="360"/>
        <end position="420"/>
    </location>
</feature>
<dbReference type="GO" id="GO:0016020">
    <property type="term" value="C:membrane"/>
    <property type="evidence" value="ECO:0007669"/>
    <property type="project" value="TreeGrafter"/>
</dbReference>
<dbReference type="SMART" id="SM00264">
    <property type="entry name" value="BAG"/>
    <property type="match status" value="1"/>
</dbReference>
<evidence type="ECO:0000313" key="4">
    <source>
        <dbReference type="Proteomes" id="UP000504631"/>
    </source>
</evidence>
<feature type="compositionally biased region" description="Polar residues" evidence="2">
    <location>
        <begin position="527"/>
        <end position="539"/>
    </location>
</feature>
<feature type="compositionally biased region" description="Basic and acidic residues" evidence="2">
    <location>
        <begin position="45"/>
        <end position="54"/>
    </location>
</feature>
<dbReference type="AlphaFoldDB" id="A0A6J3LMY2"/>
<dbReference type="InterPro" id="IPR003103">
    <property type="entry name" value="BAG_domain"/>
</dbReference>
<dbReference type="PANTHER" id="PTHR12329">
    <property type="entry name" value="BCL2-ASSOCIATED ATHANOGENE"/>
    <property type="match status" value="1"/>
</dbReference>
<gene>
    <name evidence="5" type="primary">LOC117243446</name>
</gene>
<keyword evidence="1" id="KW-0143">Chaperone</keyword>
<feature type="compositionally biased region" description="Basic residues" evidence="2">
    <location>
        <begin position="727"/>
        <end position="737"/>
    </location>
</feature>
<proteinExistence type="predicted"/>
<evidence type="ECO:0000256" key="1">
    <source>
        <dbReference type="ARBA" id="ARBA00023186"/>
    </source>
</evidence>
<feature type="compositionally biased region" description="Polar residues" evidence="2">
    <location>
        <begin position="153"/>
        <end position="162"/>
    </location>
</feature>
<dbReference type="Proteomes" id="UP000504631">
    <property type="component" value="Unplaced"/>
</dbReference>
<feature type="region of interest" description="Disordered" evidence="2">
    <location>
        <begin position="190"/>
        <end position="434"/>
    </location>
</feature>
<dbReference type="GO" id="GO:0005829">
    <property type="term" value="C:cytosol"/>
    <property type="evidence" value="ECO:0007669"/>
    <property type="project" value="TreeGrafter"/>
</dbReference>
<feature type="region of interest" description="Disordered" evidence="2">
    <location>
        <begin position="103"/>
        <end position="175"/>
    </location>
</feature>
<feature type="compositionally biased region" description="Low complexity" evidence="2">
    <location>
        <begin position="207"/>
        <end position="234"/>
    </location>
</feature>
<dbReference type="InterPro" id="IPR039773">
    <property type="entry name" value="BAG_chaperone_regulator"/>
</dbReference>
<dbReference type="KEGG" id="bvk:117243446"/>
<dbReference type="Pfam" id="PF02179">
    <property type="entry name" value="BAG"/>
    <property type="match status" value="1"/>
</dbReference>
<accession>A0A6J3LMY2</accession>
<dbReference type="GO" id="GO:0051087">
    <property type="term" value="F:protein-folding chaperone binding"/>
    <property type="evidence" value="ECO:0007669"/>
    <property type="project" value="InterPro"/>
</dbReference>
<feature type="region of interest" description="Disordered" evidence="2">
    <location>
        <begin position="511"/>
        <end position="760"/>
    </location>
</feature>
<evidence type="ECO:0000313" key="5">
    <source>
        <dbReference type="RefSeq" id="XP_033366843.1"/>
    </source>
</evidence>
<feature type="compositionally biased region" description="Basic and acidic residues" evidence="2">
    <location>
        <begin position="666"/>
        <end position="701"/>
    </location>
</feature>
<reference evidence="5" key="1">
    <citation type="submission" date="2025-08" db="UniProtKB">
        <authorList>
            <consortium name="RefSeq"/>
        </authorList>
    </citation>
    <scope>IDENTIFICATION</scope>
    <source>
        <tissue evidence="5">Muscle</tissue>
    </source>
</reference>
<sequence length="760" mass="87351">MSFYFRDRPKFGDRLRGKSGDELLQEIKQQFDEDSKSFFEPTNRSQRDPFERHSTFSRGFPFDDDNFGRRSDIRAHLDDLAARHPEFADHLLGPPWGDIPFHGSFRNRNRDSGNRDRNNHQQGYSDEDARSQASGSSAASGISASSSHGEADINQNQQNKSSNFEESHRKSQIPQYGLRNTVDIGQHHHNMENLDRGNRGQRSMSAPPENRQSSNQQQPQQQEQQPQQQPQGQRYVSRIDITPQHNQPQQQKSQQQQSQPQPQTQQQQQKPQQQSNVRHIPIFVEGRDEPVLPRSFDDPSSFRRAPSPFRREPSPPQFHAPPHFQRTFGQHFGGRPHQRPPHFQESFYQPPSGFEHPPRRQQQTHTFQQPRQPQQQQYCERQPQQQYYTERQPQQQHYEQSKQQKSQQQAPPQQQQQPQQQEPPKPTVPKDPLEKVALVQKEVDSLAEQVKQYSGNSRTDKEYIYLDEMLTRELIKLDDIETEGRDNVRQARKNAIKTIQETISLLESKAPLPSQQVLSEEQEKQEVSNVTEEAEQTGTLIMHHKGEDQSQNKEAIPLPPAPSSPTKKPEEAIEPSTEKIENSDTYHATSQQQDARQVSSEPIETTPAKKPEMTSMEVQQIPDEAIVTEQKEVENAPGEKKQENTTEVKETDISAEKTTENIPSEGNKEVNPLEEKKIENVSEDKKVENTSKEKKTEKTDSKPPGQEQQQKTEEKMEIESSEVKQSPRSKKGRKTKKQAAPVSDKPIPLPAPENTEASAN</sequence>
<dbReference type="RefSeq" id="XP_033366843.1">
    <property type="nucleotide sequence ID" value="XM_033510952.1"/>
</dbReference>
<feature type="region of interest" description="Disordered" evidence="2">
    <location>
        <begin position="33"/>
        <end position="63"/>
    </location>
</feature>
<feature type="compositionally biased region" description="Basic and acidic residues" evidence="2">
    <location>
        <begin position="629"/>
        <end position="659"/>
    </location>
</feature>